<dbReference type="EMBL" id="CAEKKB010000001">
    <property type="protein sequence ID" value="CAB4294932.1"/>
    <property type="molecule type" value="Genomic_DNA"/>
</dbReference>
<name>A0A6J5TKX3_PRUAR</name>
<evidence type="ECO:0000313" key="3">
    <source>
        <dbReference type="EMBL" id="CAB4294932.1"/>
    </source>
</evidence>
<sequence length="319" mass="33461">MDRIKITSDVPGKKIYASCNNTIGTSIGTIVPKVPCLKARVEPTTYSPATPPQALPLPPTPLPCPPLPVTPPPSPPMPSMPPPSLPMPVAPPLALILPATPLPAPHLPDTPPPSPPVLAMPPLALILPPTPPPLTATSSPFLPMPATPLPILPLLAPPLPNRPQPTLPLPTTPPLAPPLPNRPQPTLPLPTMPSPAPPLPFTLASLVPTPPPPALPATPQMSFKGNKECQICTSHLVHPELLNYIRSTIFDGSEGGFALPEVIGKPPSSTITNPSSHSVRFILARCHHHLVCTILLEKDTGPRKAGTVHTSAETVTKEQ</sequence>
<feature type="compositionally biased region" description="Pro residues" evidence="1">
    <location>
        <begin position="49"/>
        <end position="80"/>
    </location>
</feature>
<evidence type="ECO:0000313" key="2">
    <source>
        <dbReference type="EMBL" id="CAB4264309.1"/>
    </source>
</evidence>
<accession>A0A6J5TKX3</accession>
<reference evidence="2 4" key="2">
    <citation type="submission" date="2020-05" db="EMBL/GenBank/DDBJ databases">
        <authorList>
            <person name="Campoy J."/>
            <person name="Schneeberger K."/>
            <person name="Spophaly S."/>
        </authorList>
    </citation>
    <scope>NUCLEOTIDE SEQUENCE [LARGE SCALE GENOMIC DNA]</scope>
    <source>
        <strain evidence="2">PruArmRojPasFocal</strain>
    </source>
</reference>
<feature type="region of interest" description="Disordered" evidence="1">
    <location>
        <begin position="44"/>
        <end position="80"/>
    </location>
</feature>
<dbReference type="EMBL" id="CAEKDK010000001">
    <property type="protein sequence ID" value="CAB4264309.1"/>
    <property type="molecule type" value="Genomic_DNA"/>
</dbReference>
<dbReference type="Proteomes" id="UP000507245">
    <property type="component" value="Unassembled WGS sequence"/>
</dbReference>
<evidence type="ECO:0000313" key="4">
    <source>
        <dbReference type="Proteomes" id="UP000507222"/>
    </source>
</evidence>
<dbReference type="AlphaFoldDB" id="A0A6J5TKX3"/>
<reference evidence="5" key="1">
    <citation type="journal article" date="2020" name="Genome Biol.">
        <title>Gamete binning: chromosome-level and haplotype-resolved genome assembly enabled by high-throughput single-cell sequencing of gamete genomes.</title>
        <authorList>
            <person name="Campoy J.A."/>
            <person name="Sun H."/>
            <person name="Goel M."/>
            <person name="Jiao W.-B."/>
            <person name="Folz-Donahue K."/>
            <person name="Wang N."/>
            <person name="Rubio M."/>
            <person name="Liu C."/>
            <person name="Kukat C."/>
            <person name="Ruiz D."/>
            <person name="Huettel B."/>
            <person name="Schneeberger K."/>
        </authorList>
    </citation>
    <scope>NUCLEOTIDE SEQUENCE [LARGE SCALE GENOMIC DNA]</scope>
    <source>
        <strain evidence="5">cv. Rojo Pasion</strain>
    </source>
</reference>
<feature type="region of interest" description="Disordered" evidence="1">
    <location>
        <begin position="160"/>
        <end position="188"/>
    </location>
</feature>
<dbReference type="Proteomes" id="UP000507222">
    <property type="component" value="Unassembled WGS sequence"/>
</dbReference>
<proteinExistence type="predicted"/>
<gene>
    <name evidence="2" type="ORF">CURHAP_LOCUS6045</name>
    <name evidence="3" type="ORF">ORAREDHAP_LOCUS6104</name>
</gene>
<keyword evidence="5" id="KW-1185">Reference proteome</keyword>
<protein>
    <submittedName>
        <fullName evidence="2">Uncharacterized protein</fullName>
    </submittedName>
</protein>
<evidence type="ECO:0000313" key="5">
    <source>
        <dbReference type="Proteomes" id="UP000507245"/>
    </source>
</evidence>
<evidence type="ECO:0000256" key="1">
    <source>
        <dbReference type="SAM" id="MobiDB-lite"/>
    </source>
</evidence>
<organism evidence="2 4">
    <name type="scientific">Prunus armeniaca</name>
    <name type="common">Apricot</name>
    <name type="synonym">Armeniaca vulgaris</name>
    <dbReference type="NCBI Taxonomy" id="36596"/>
    <lineage>
        <taxon>Eukaryota</taxon>
        <taxon>Viridiplantae</taxon>
        <taxon>Streptophyta</taxon>
        <taxon>Embryophyta</taxon>
        <taxon>Tracheophyta</taxon>
        <taxon>Spermatophyta</taxon>
        <taxon>Magnoliopsida</taxon>
        <taxon>eudicotyledons</taxon>
        <taxon>Gunneridae</taxon>
        <taxon>Pentapetalae</taxon>
        <taxon>rosids</taxon>
        <taxon>fabids</taxon>
        <taxon>Rosales</taxon>
        <taxon>Rosaceae</taxon>
        <taxon>Amygdaloideae</taxon>
        <taxon>Amygdaleae</taxon>
        <taxon>Prunus</taxon>
    </lineage>
</organism>